<dbReference type="AlphaFoldDB" id="A0A1N7CI59"/>
<keyword evidence="1" id="KW-1133">Transmembrane helix</keyword>
<gene>
    <name evidence="2" type="ORF">SAMN05421858_3020</name>
</gene>
<name>A0A1N7CI59_9EURY</name>
<evidence type="ECO:0000313" key="3">
    <source>
        <dbReference type="Proteomes" id="UP000186914"/>
    </source>
</evidence>
<proteinExistence type="predicted"/>
<evidence type="ECO:0000313" key="2">
    <source>
        <dbReference type="EMBL" id="SIR63262.1"/>
    </source>
</evidence>
<feature type="transmembrane region" description="Helical" evidence="1">
    <location>
        <begin position="12"/>
        <end position="29"/>
    </location>
</feature>
<sequence length="37" mass="4014">MCVLAFPKAVGYYLNCGMTMVTLAFGIGGDTGRQDRR</sequence>
<keyword evidence="3" id="KW-1185">Reference proteome</keyword>
<dbReference type="Proteomes" id="UP000186914">
    <property type="component" value="Unassembled WGS sequence"/>
</dbReference>
<organism evidence="2 3">
    <name type="scientific">Haladaptatus litoreus</name>
    <dbReference type="NCBI Taxonomy" id="553468"/>
    <lineage>
        <taxon>Archaea</taxon>
        <taxon>Methanobacteriati</taxon>
        <taxon>Methanobacteriota</taxon>
        <taxon>Stenosarchaea group</taxon>
        <taxon>Halobacteria</taxon>
        <taxon>Halobacteriales</taxon>
        <taxon>Haladaptataceae</taxon>
        <taxon>Haladaptatus</taxon>
    </lineage>
</organism>
<dbReference type="EMBL" id="FTNO01000003">
    <property type="protein sequence ID" value="SIR63262.1"/>
    <property type="molecule type" value="Genomic_DNA"/>
</dbReference>
<keyword evidence="1" id="KW-0812">Transmembrane</keyword>
<reference evidence="3" key="1">
    <citation type="submission" date="2017-01" db="EMBL/GenBank/DDBJ databases">
        <authorList>
            <person name="Varghese N."/>
            <person name="Submissions S."/>
        </authorList>
    </citation>
    <scope>NUCLEOTIDE SEQUENCE [LARGE SCALE GENOMIC DNA]</scope>
    <source>
        <strain evidence="3">CGMCC 1.7737</strain>
    </source>
</reference>
<protein>
    <submittedName>
        <fullName evidence="2">Uncharacterized protein</fullName>
    </submittedName>
</protein>
<evidence type="ECO:0000256" key="1">
    <source>
        <dbReference type="SAM" id="Phobius"/>
    </source>
</evidence>
<accession>A0A1N7CI59</accession>
<keyword evidence="1" id="KW-0472">Membrane</keyword>